<accession>A0AAV5SXY6</accession>
<dbReference type="EMBL" id="BTSX01000002">
    <property type="protein sequence ID" value="GMS84960.1"/>
    <property type="molecule type" value="Genomic_DNA"/>
</dbReference>
<dbReference type="AlphaFoldDB" id="A0AAV5SXY6"/>
<keyword evidence="1" id="KW-0472">Membrane</keyword>
<keyword evidence="3" id="KW-1185">Reference proteome</keyword>
<evidence type="ECO:0000256" key="1">
    <source>
        <dbReference type="SAM" id="Phobius"/>
    </source>
</evidence>
<feature type="transmembrane region" description="Helical" evidence="1">
    <location>
        <begin position="27"/>
        <end position="49"/>
    </location>
</feature>
<evidence type="ECO:0008006" key="4">
    <source>
        <dbReference type="Google" id="ProtNLM"/>
    </source>
</evidence>
<feature type="transmembrane region" description="Helical" evidence="1">
    <location>
        <begin position="90"/>
        <end position="114"/>
    </location>
</feature>
<feature type="transmembrane region" description="Helical" evidence="1">
    <location>
        <begin position="234"/>
        <end position="256"/>
    </location>
</feature>
<evidence type="ECO:0000313" key="3">
    <source>
        <dbReference type="Proteomes" id="UP001432027"/>
    </source>
</evidence>
<proteinExistence type="predicted"/>
<sequence>FTMAFFNRFKHEIKRVLSLNLHSYWEVFYLDFLCVLFSFLLTIPIRWIAEFFHVEKRIDRFLVDNIARPIEDHVVKNIAPSGLSEVDYQLLTACLVFLIELTLIHLMFCCMYRAEKQRRSLKIRVSKDETCKLPLFVEKKKTDGAEKEKKSYFKSEFKRILDLDLHSYWEIFYLDLIFVITTIIFTIPISFLIHYFKLEKTLIDPIVKYIEEPLEKAIIRPMAPTGLTDSSYEMITLGTIILTEMIILHLLFCLIYSQGRANATMSVENDVDVEGGNGCFYRSHRIAPKEEKKRPIEKVYQSVYGISSSSLYANGSTEKLMENSAMS</sequence>
<dbReference type="Proteomes" id="UP001432027">
    <property type="component" value="Unassembled WGS sequence"/>
</dbReference>
<name>A0AAV5SXY6_9BILA</name>
<organism evidence="2 3">
    <name type="scientific">Pristionchus entomophagus</name>
    <dbReference type="NCBI Taxonomy" id="358040"/>
    <lineage>
        <taxon>Eukaryota</taxon>
        <taxon>Metazoa</taxon>
        <taxon>Ecdysozoa</taxon>
        <taxon>Nematoda</taxon>
        <taxon>Chromadorea</taxon>
        <taxon>Rhabditida</taxon>
        <taxon>Rhabditina</taxon>
        <taxon>Diplogasteromorpha</taxon>
        <taxon>Diplogasteroidea</taxon>
        <taxon>Neodiplogasteridae</taxon>
        <taxon>Pristionchus</taxon>
    </lineage>
</organism>
<comment type="caution">
    <text evidence="2">The sequence shown here is derived from an EMBL/GenBank/DDBJ whole genome shotgun (WGS) entry which is preliminary data.</text>
</comment>
<evidence type="ECO:0000313" key="2">
    <source>
        <dbReference type="EMBL" id="GMS84960.1"/>
    </source>
</evidence>
<protein>
    <recommendedName>
        <fullName evidence="4">G protein-coupled receptor</fullName>
    </recommendedName>
</protein>
<gene>
    <name evidence="2" type="ORF">PENTCL1PPCAC_7135</name>
</gene>
<keyword evidence="1" id="KW-0812">Transmembrane</keyword>
<feature type="non-terminal residue" evidence="2">
    <location>
        <position position="1"/>
    </location>
</feature>
<feature type="transmembrane region" description="Helical" evidence="1">
    <location>
        <begin position="171"/>
        <end position="196"/>
    </location>
</feature>
<reference evidence="2" key="1">
    <citation type="submission" date="2023-10" db="EMBL/GenBank/DDBJ databases">
        <title>Genome assembly of Pristionchus species.</title>
        <authorList>
            <person name="Yoshida K."/>
            <person name="Sommer R.J."/>
        </authorList>
    </citation>
    <scope>NUCLEOTIDE SEQUENCE</scope>
    <source>
        <strain evidence="2">RS0144</strain>
    </source>
</reference>
<keyword evidence="1" id="KW-1133">Transmembrane helix</keyword>